<evidence type="ECO:0000313" key="2">
    <source>
        <dbReference type="EMBL" id="KAF5399128.1"/>
    </source>
</evidence>
<name>A0A8J4WFQ8_9TREM</name>
<dbReference type="EMBL" id="LUCH01004326">
    <property type="protein sequence ID" value="KAF5399128.1"/>
    <property type="molecule type" value="Genomic_DNA"/>
</dbReference>
<dbReference type="OrthoDB" id="5977743at2759"/>
<gene>
    <name evidence="2" type="ORF">PHET_07942</name>
</gene>
<keyword evidence="1" id="KW-0812">Transmembrane</keyword>
<dbReference type="Proteomes" id="UP000748531">
    <property type="component" value="Unassembled WGS sequence"/>
</dbReference>
<evidence type="ECO:0000313" key="3">
    <source>
        <dbReference type="Proteomes" id="UP000748531"/>
    </source>
</evidence>
<accession>A0A8J4WFQ8</accession>
<organism evidence="2 3">
    <name type="scientific">Paragonimus heterotremus</name>
    <dbReference type="NCBI Taxonomy" id="100268"/>
    <lineage>
        <taxon>Eukaryota</taxon>
        <taxon>Metazoa</taxon>
        <taxon>Spiralia</taxon>
        <taxon>Lophotrochozoa</taxon>
        <taxon>Platyhelminthes</taxon>
        <taxon>Trematoda</taxon>
        <taxon>Digenea</taxon>
        <taxon>Plagiorchiida</taxon>
        <taxon>Troglotremata</taxon>
        <taxon>Troglotrematidae</taxon>
        <taxon>Paragonimus</taxon>
    </lineage>
</organism>
<keyword evidence="1" id="KW-1133">Transmembrane helix</keyword>
<keyword evidence="3" id="KW-1185">Reference proteome</keyword>
<keyword evidence="1" id="KW-0472">Membrane</keyword>
<evidence type="ECO:0000256" key="1">
    <source>
        <dbReference type="SAM" id="Phobius"/>
    </source>
</evidence>
<feature type="transmembrane region" description="Helical" evidence="1">
    <location>
        <begin position="129"/>
        <end position="148"/>
    </location>
</feature>
<protein>
    <submittedName>
        <fullName evidence="2">Uncharacterized protein</fullName>
    </submittedName>
</protein>
<dbReference type="AlphaFoldDB" id="A0A8J4WFQ8"/>
<reference evidence="2" key="1">
    <citation type="submission" date="2019-05" db="EMBL/GenBank/DDBJ databases">
        <title>Annotation for the trematode Paragonimus heterotremus.</title>
        <authorList>
            <person name="Choi Y.-J."/>
        </authorList>
    </citation>
    <scope>NUCLEOTIDE SEQUENCE</scope>
    <source>
        <strain evidence="2">LC</strain>
    </source>
</reference>
<sequence>MDYQYTSRVWSILHASVCRWERQTGAWRKRQWLIPPDGLQLPTGTFELRLDSMLERRNNKTLVQLGVPSCSYRSGQPHLSAYGLLQVYRNRTMRYTLFKLPNRFPILYAYLLLLTIFLIYVFSRLRLNSAVRAIFVSCTIFGSVYFITELLD</sequence>
<proteinExistence type="predicted"/>
<comment type="caution">
    <text evidence="2">The sequence shown here is derived from an EMBL/GenBank/DDBJ whole genome shotgun (WGS) entry which is preliminary data.</text>
</comment>
<feature type="transmembrane region" description="Helical" evidence="1">
    <location>
        <begin position="104"/>
        <end position="123"/>
    </location>
</feature>